<feature type="transmembrane region" description="Helical" evidence="1">
    <location>
        <begin position="12"/>
        <end position="33"/>
    </location>
</feature>
<keyword evidence="1" id="KW-0812">Transmembrane</keyword>
<keyword evidence="1" id="KW-1133">Transmembrane helix</keyword>
<keyword evidence="1" id="KW-0472">Membrane</keyword>
<evidence type="ECO:0000313" key="2">
    <source>
        <dbReference type="EMBL" id="GAG05145.1"/>
    </source>
</evidence>
<organism evidence="2">
    <name type="scientific">marine sediment metagenome</name>
    <dbReference type="NCBI Taxonomy" id="412755"/>
    <lineage>
        <taxon>unclassified sequences</taxon>
        <taxon>metagenomes</taxon>
        <taxon>ecological metagenomes</taxon>
    </lineage>
</organism>
<sequence length="152" mass="17178">ALIWQLPPTSGGIGSATFLLMLSFILFVNSVSANSKANYEANLKGTADERVNRFVTFAEFSFGLGFTFVISGFTILGYKYLLDALDRNLVTLMLPITFLLTAWILIFIYNVINYSGKALKAIRSLKRNLWIFLELIILVIILFDFFEIFSIP</sequence>
<reference evidence="2" key="1">
    <citation type="journal article" date="2014" name="Front. Microbiol.">
        <title>High frequency of phylogenetically diverse reductive dehalogenase-homologous genes in deep subseafloor sedimentary metagenomes.</title>
        <authorList>
            <person name="Kawai M."/>
            <person name="Futagami T."/>
            <person name="Toyoda A."/>
            <person name="Takaki Y."/>
            <person name="Nishi S."/>
            <person name="Hori S."/>
            <person name="Arai W."/>
            <person name="Tsubouchi T."/>
            <person name="Morono Y."/>
            <person name="Uchiyama I."/>
            <person name="Ito T."/>
            <person name="Fujiyama A."/>
            <person name="Inagaki F."/>
            <person name="Takami H."/>
        </authorList>
    </citation>
    <scope>NUCLEOTIDE SEQUENCE</scope>
    <source>
        <strain evidence="2">Expedition CK06-06</strain>
    </source>
</reference>
<feature type="transmembrane region" description="Helical" evidence="1">
    <location>
        <begin position="129"/>
        <end position="151"/>
    </location>
</feature>
<dbReference type="AlphaFoldDB" id="X0UHS8"/>
<accession>X0UHS8</accession>
<feature type="transmembrane region" description="Helical" evidence="1">
    <location>
        <begin position="54"/>
        <end position="77"/>
    </location>
</feature>
<gene>
    <name evidence="2" type="ORF">S01H1_32690</name>
</gene>
<proteinExistence type="predicted"/>
<comment type="caution">
    <text evidence="2">The sequence shown here is derived from an EMBL/GenBank/DDBJ whole genome shotgun (WGS) entry which is preliminary data.</text>
</comment>
<dbReference type="EMBL" id="BARS01020252">
    <property type="protein sequence ID" value="GAG05145.1"/>
    <property type="molecule type" value="Genomic_DNA"/>
</dbReference>
<protein>
    <submittedName>
        <fullName evidence="2">Uncharacterized protein</fullName>
    </submittedName>
</protein>
<feature type="non-terminal residue" evidence="2">
    <location>
        <position position="1"/>
    </location>
</feature>
<name>X0UHS8_9ZZZZ</name>
<evidence type="ECO:0000256" key="1">
    <source>
        <dbReference type="SAM" id="Phobius"/>
    </source>
</evidence>
<feature type="transmembrane region" description="Helical" evidence="1">
    <location>
        <begin position="89"/>
        <end position="109"/>
    </location>
</feature>